<accession>A0A3P3ZM19</accession>
<keyword evidence="2 4" id="KW-0808">Transferase</keyword>
<dbReference type="InterPro" id="IPR002941">
    <property type="entry name" value="DNA_methylase_N4/N6"/>
</dbReference>
<dbReference type="Gene3D" id="3.40.50.150">
    <property type="entry name" value="Vaccinia Virus protein VP39"/>
    <property type="match status" value="1"/>
</dbReference>
<organism evidence="4">
    <name type="scientific">mine drainage metagenome</name>
    <dbReference type="NCBI Taxonomy" id="410659"/>
    <lineage>
        <taxon>unclassified sequences</taxon>
        <taxon>metagenomes</taxon>
        <taxon>ecological metagenomes</taxon>
    </lineage>
</organism>
<gene>
    <name evidence="4" type="primary">dpnA</name>
    <name evidence="4" type="ORF">CARN8_1660004</name>
</gene>
<dbReference type="InterPro" id="IPR001091">
    <property type="entry name" value="RM_Methyltransferase"/>
</dbReference>
<dbReference type="GO" id="GO:0003677">
    <property type="term" value="F:DNA binding"/>
    <property type="evidence" value="ECO:0007669"/>
    <property type="project" value="InterPro"/>
</dbReference>
<dbReference type="GO" id="GO:0032259">
    <property type="term" value="P:methylation"/>
    <property type="evidence" value="ECO:0007669"/>
    <property type="project" value="UniProtKB-KW"/>
</dbReference>
<evidence type="ECO:0000259" key="3">
    <source>
        <dbReference type="Pfam" id="PF01555"/>
    </source>
</evidence>
<evidence type="ECO:0000256" key="1">
    <source>
        <dbReference type="ARBA" id="ARBA00022603"/>
    </source>
</evidence>
<reference evidence="4" key="1">
    <citation type="submission" date="2018-10" db="EMBL/GenBank/DDBJ databases">
        <authorList>
            <person name="Plewniak F."/>
        </authorList>
    </citation>
    <scope>NUCLEOTIDE SEQUENCE</scope>
</reference>
<proteinExistence type="predicted"/>
<dbReference type="InterPro" id="IPR029063">
    <property type="entry name" value="SAM-dependent_MTases_sf"/>
</dbReference>
<feature type="domain" description="DNA methylase N-4/N-6" evidence="3">
    <location>
        <begin position="27"/>
        <end position="225"/>
    </location>
</feature>
<evidence type="ECO:0000313" key="4">
    <source>
        <dbReference type="EMBL" id="VAY87122.1"/>
    </source>
</evidence>
<keyword evidence="1 4" id="KW-0489">Methyltransferase</keyword>
<dbReference type="SUPFAM" id="SSF53335">
    <property type="entry name" value="S-adenosyl-L-methionine-dependent methyltransferases"/>
    <property type="match status" value="1"/>
</dbReference>
<dbReference type="GO" id="GO:0008170">
    <property type="term" value="F:N-methyltransferase activity"/>
    <property type="evidence" value="ECO:0007669"/>
    <property type="project" value="InterPro"/>
</dbReference>
<dbReference type="EC" id="2.1.1.-" evidence="4"/>
<name>A0A3P3ZM19_9ZZZZ</name>
<dbReference type="EMBL" id="UOYP01000075">
    <property type="protein sequence ID" value="VAY87122.1"/>
    <property type="molecule type" value="Genomic_DNA"/>
</dbReference>
<sequence length="255" mass="29038">MPVKPAVATIIQQDVLMFLKEQPSESVDLIVTDPAYSGMNQHLSLGQGRIVGRYQDKGEGTWFEEFHDTPENYSQFLSECKRVLKQDRHLFLMFDSFSLLSLGAMVRDFFNVKNVVTWDKVNIGMGHYFRRQTEFILFASKGKRPVTRRDIPDIWKIKRLHRAKYPTQKPVELFEAMIASSKAKDNAEFIVCDPFVGSGSSAVAALRQEASFIGCDISEKAVSLSRSRVDGFLQTGIDIGQEKPAFDEALQKRFW</sequence>
<evidence type="ECO:0000256" key="2">
    <source>
        <dbReference type="ARBA" id="ARBA00022679"/>
    </source>
</evidence>
<protein>
    <submittedName>
        <fullName evidence="4">Methyltransferase</fullName>
        <ecNumber evidence="4">2.1.1.-</ecNumber>
    </submittedName>
</protein>
<dbReference type="AlphaFoldDB" id="A0A3P3ZM19"/>
<dbReference type="Pfam" id="PF01555">
    <property type="entry name" value="N6_N4_Mtase"/>
    <property type="match status" value="1"/>
</dbReference>
<dbReference type="PRINTS" id="PR00508">
    <property type="entry name" value="S21N4MTFRASE"/>
</dbReference>